<dbReference type="AlphaFoldDB" id="A0AAV7UY97"/>
<dbReference type="EMBL" id="JANPWB010000004">
    <property type="protein sequence ID" value="KAJ1193888.1"/>
    <property type="molecule type" value="Genomic_DNA"/>
</dbReference>
<sequence>MARHRSEHLPNEFNIIPKRSVIACLSRHDLTFGDEKWAYHPGSDDTHCTPSDAQIPAGHKRQRGKKAEGLPDLTPRAVKDCCTNATPTTGLQVVPAIRAPEAARDFSGSRPR</sequence>
<evidence type="ECO:0000256" key="1">
    <source>
        <dbReference type="SAM" id="MobiDB-lite"/>
    </source>
</evidence>
<keyword evidence="3" id="KW-1185">Reference proteome</keyword>
<comment type="caution">
    <text evidence="2">The sequence shown here is derived from an EMBL/GenBank/DDBJ whole genome shotgun (WGS) entry which is preliminary data.</text>
</comment>
<reference evidence="2" key="1">
    <citation type="journal article" date="2022" name="bioRxiv">
        <title>Sequencing and chromosome-scale assembly of the giantPleurodeles waltlgenome.</title>
        <authorList>
            <person name="Brown T."/>
            <person name="Elewa A."/>
            <person name="Iarovenko S."/>
            <person name="Subramanian E."/>
            <person name="Araus A.J."/>
            <person name="Petzold A."/>
            <person name="Susuki M."/>
            <person name="Suzuki K.-i.T."/>
            <person name="Hayashi T."/>
            <person name="Toyoda A."/>
            <person name="Oliveira C."/>
            <person name="Osipova E."/>
            <person name="Leigh N.D."/>
            <person name="Simon A."/>
            <person name="Yun M.H."/>
        </authorList>
    </citation>
    <scope>NUCLEOTIDE SEQUENCE</scope>
    <source>
        <strain evidence="2">20211129_DDA</strain>
        <tissue evidence="2">Liver</tissue>
    </source>
</reference>
<proteinExistence type="predicted"/>
<evidence type="ECO:0000313" key="2">
    <source>
        <dbReference type="EMBL" id="KAJ1193888.1"/>
    </source>
</evidence>
<gene>
    <name evidence="2" type="ORF">NDU88_003184</name>
</gene>
<evidence type="ECO:0000313" key="3">
    <source>
        <dbReference type="Proteomes" id="UP001066276"/>
    </source>
</evidence>
<feature type="region of interest" description="Disordered" evidence="1">
    <location>
        <begin position="43"/>
        <end position="72"/>
    </location>
</feature>
<protein>
    <submittedName>
        <fullName evidence="2">Uncharacterized protein</fullName>
    </submittedName>
</protein>
<accession>A0AAV7UY97</accession>
<dbReference type="Proteomes" id="UP001066276">
    <property type="component" value="Chromosome 2_2"/>
</dbReference>
<organism evidence="2 3">
    <name type="scientific">Pleurodeles waltl</name>
    <name type="common">Iberian ribbed newt</name>
    <dbReference type="NCBI Taxonomy" id="8319"/>
    <lineage>
        <taxon>Eukaryota</taxon>
        <taxon>Metazoa</taxon>
        <taxon>Chordata</taxon>
        <taxon>Craniata</taxon>
        <taxon>Vertebrata</taxon>
        <taxon>Euteleostomi</taxon>
        <taxon>Amphibia</taxon>
        <taxon>Batrachia</taxon>
        <taxon>Caudata</taxon>
        <taxon>Salamandroidea</taxon>
        <taxon>Salamandridae</taxon>
        <taxon>Pleurodelinae</taxon>
        <taxon>Pleurodeles</taxon>
    </lineage>
</organism>
<name>A0AAV7UY97_PLEWA</name>